<dbReference type="PROSITE" id="PS51257">
    <property type="entry name" value="PROKAR_LIPOPROTEIN"/>
    <property type="match status" value="1"/>
</dbReference>
<comment type="caution">
    <text evidence="3">The sequence shown here is derived from an EMBL/GenBank/DDBJ whole genome shotgun (WGS) entry which is preliminary data.</text>
</comment>
<dbReference type="PIRSF" id="PIRSF028431">
    <property type="entry name" value="UCP028431"/>
    <property type="match status" value="1"/>
</dbReference>
<keyword evidence="4" id="KW-1185">Reference proteome</keyword>
<evidence type="ECO:0000256" key="1">
    <source>
        <dbReference type="SAM" id="SignalP"/>
    </source>
</evidence>
<gene>
    <name evidence="3" type="ORF">G6047_02860</name>
</gene>
<protein>
    <submittedName>
        <fullName evidence="3">Beta-glucosidase</fullName>
    </submittedName>
</protein>
<sequence>MKFLRLILLIPFLISCGCSDNNTSVTEPTTDDTVDDTPDPVYTDAELLDRVQQESFKYFWDYAESNSKLARERYHTDEPSVDEHLVTTGGSGFGLMTILVGIERGFVPRAEAVARLNTALTFLENADRFHGAWSHWIDGNTGNVVPFGTADNGGDLVETSFMCQALICVREYFKNGTTEEQALATKADELWKGVDWQWYTRGGQNALWWHWSPTNTEQIDFKLEGYNECLITYIMGASSPTHPVQAAAYHEGWARSGAIVSAATKYGLPVVFNYNGANGNVGPMFWSHYSYLGLNPTGLTDQYADYWTLTQNHAKIMYQYCVANPHQYAGYAENSWGLTASYSRNSNGSTGYSAHSPTNDLGVISPTAALSSFPYTPTESMAALHHFYEDTSLNLIGVAGPYDAFSPQHNWRTPRYLAIDQGTIAPMVENYRSGMLWNLFMNAPEVQTGLQNLGFHSTTYGF</sequence>
<evidence type="ECO:0000313" key="4">
    <source>
        <dbReference type="Proteomes" id="UP000712080"/>
    </source>
</evidence>
<organism evidence="3 4">
    <name type="scientific">Flavobacterium silvaticum</name>
    <dbReference type="NCBI Taxonomy" id="1852020"/>
    <lineage>
        <taxon>Bacteria</taxon>
        <taxon>Pseudomonadati</taxon>
        <taxon>Bacteroidota</taxon>
        <taxon>Flavobacteriia</taxon>
        <taxon>Flavobacteriales</taxon>
        <taxon>Flavobacteriaceae</taxon>
        <taxon>Flavobacterium</taxon>
    </lineage>
</organism>
<accession>A0A972FS24</accession>
<dbReference type="Pfam" id="PF10091">
    <property type="entry name" value="Glycoamylase"/>
    <property type="match status" value="1"/>
</dbReference>
<dbReference type="EMBL" id="JAAMPU010000097">
    <property type="protein sequence ID" value="NMH26962.1"/>
    <property type="molecule type" value="Genomic_DNA"/>
</dbReference>
<reference evidence="3" key="1">
    <citation type="submission" date="2020-02" db="EMBL/GenBank/DDBJ databases">
        <title>Flavobacterium sp. genome.</title>
        <authorList>
            <person name="Jung H.S."/>
            <person name="Baek J.H."/>
            <person name="Jeon C.O."/>
        </authorList>
    </citation>
    <scope>NUCLEOTIDE SEQUENCE</scope>
    <source>
        <strain evidence="3">SE-s28</strain>
    </source>
</reference>
<dbReference type="InterPro" id="IPR019282">
    <property type="entry name" value="Glycoamylase-like_cons_dom"/>
</dbReference>
<dbReference type="InterPro" id="IPR016883">
    <property type="entry name" value="UCP028431"/>
</dbReference>
<name>A0A972FS24_9FLAO</name>
<evidence type="ECO:0000313" key="3">
    <source>
        <dbReference type="EMBL" id="NMH26962.1"/>
    </source>
</evidence>
<keyword evidence="1" id="KW-0732">Signal</keyword>
<dbReference type="AlphaFoldDB" id="A0A972FS24"/>
<feature type="chain" id="PRO_5037171138" evidence="1">
    <location>
        <begin position="21"/>
        <end position="462"/>
    </location>
</feature>
<evidence type="ECO:0000259" key="2">
    <source>
        <dbReference type="Pfam" id="PF10091"/>
    </source>
</evidence>
<dbReference type="Proteomes" id="UP000712080">
    <property type="component" value="Unassembled WGS sequence"/>
</dbReference>
<proteinExistence type="predicted"/>
<feature type="domain" description="Glycoamylase-like" evidence="2">
    <location>
        <begin position="221"/>
        <end position="443"/>
    </location>
</feature>
<dbReference type="Gene3D" id="1.50.10.140">
    <property type="match status" value="1"/>
</dbReference>
<feature type="signal peptide" evidence="1">
    <location>
        <begin position="1"/>
        <end position="20"/>
    </location>
</feature>